<protein>
    <submittedName>
        <fullName evidence="7">Legumin B</fullName>
    </submittedName>
</protein>
<organism evidence="7 8">
    <name type="scientific">Theobroma cacao</name>
    <name type="common">Cacao</name>
    <name type="synonym">Cocoa</name>
    <dbReference type="NCBI Taxonomy" id="3641"/>
    <lineage>
        <taxon>Eukaryota</taxon>
        <taxon>Viridiplantae</taxon>
        <taxon>Streptophyta</taxon>
        <taxon>Embryophyta</taxon>
        <taxon>Tracheophyta</taxon>
        <taxon>Spermatophyta</taxon>
        <taxon>Magnoliopsida</taxon>
        <taxon>eudicotyledons</taxon>
        <taxon>Gunneridae</taxon>
        <taxon>Pentapetalae</taxon>
        <taxon>rosids</taxon>
        <taxon>malvids</taxon>
        <taxon>Malvales</taxon>
        <taxon>Malvaceae</taxon>
        <taxon>Byttnerioideae</taxon>
        <taxon>Theobroma</taxon>
    </lineage>
</organism>
<evidence type="ECO:0000313" key="7">
    <source>
        <dbReference type="EMBL" id="EOY06049.1"/>
    </source>
</evidence>
<gene>
    <name evidence="7" type="ORF">TCM_020895</name>
</gene>
<evidence type="ECO:0000313" key="8">
    <source>
        <dbReference type="Proteomes" id="UP000026915"/>
    </source>
</evidence>
<sequence length="74" mass="8350">MTAQNAFYAPYWNVNAHSIVHITRGNGRFQIVRENGDTVFDDQVEEGQMIVVPQNFAVLKKAGIQGLDWNGLRC</sequence>
<dbReference type="PRINTS" id="PR00439">
    <property type="entry name" value="11SGLOBULIN"/>
</dbReference>
<keyword evidence="2" id="KW-0732">Signal</keyword>
<proteinExistence type="inferred from homology"/>
<dbReference type="OMA" id="HSIVHIT"/>
<dbReference type="InterPro" id="IPR050253">
    <property type="entry name" value="Seed_Storage-Functional"/>
</dbReference>
<name>A0A061EUT8_THECC</name>
<dbReference type="EMBL" id="CM001882">
    <property type="protein sequence ID" value="EOY06049.1"/>
    <property type="molecule type" value="Genomic_DNA"/>
</dbReference>
<dbReference type="STRING" id="3641.A0A061EUT8"/>
<evidence type="ECO:0000259" key="6">
    <source>
        <dbReference type="Pfam" id="PF00190"/>
    </source>
</evidence>
<dbReference type="PANTHER" id="PTHR31189">
    <property type="entry name" value="OS03G0336100 PROTEIN-RELATED"/>
    <property type="match status" value="1"/>
</dbReference>
<evidence type="ECO:0000256" key="2">
    <source>
        <dbReference type="ARBA" id="ARBA00022729"/>
    </source>
</evidence>
<dbReference type="GO" id="GO:0045735">
    <property type="term" value="F:nutrient reservoir activity"/>
    <property type="evidence" value="ECO:0007669"/>
    <property type="project" value="UniProtKB-KW"/>
</dbReference>
<dbReference type="Proteomes" id="UP000026915">
    <property type="component" value="Chromosome 4"/>
</dbReference>
<dbReference type="InterPro" id="IPR006045">
    <property type="entry name" value="Cupin_1"/>
</dbReference>
<dbReference type="Gramene" id="EOY06049">
    <property type="protein sequence ID" value="EOY06049"/>
    <property type="gene ID" value="TCM_020895"/>
</dbReference>
<feature type="domain" description="Cupin type-1" evidence="6">
    <location>
        <begin position="3"/>
        <end position="62"/>
    </location>
</feature>
<reference evidence="7 8" key="1">
    <citation type="journal article" date="2013" name="Genome Biol.">
        <title>The genome sequence of the most widely cultivated cacao type and its use to identify candidate genes regulating pod color.</title>
        <authorList>
            <person name="Motamayor J.C."/>
            <person name="Mockaitis K."/>
            <person name="Schmutz J."/>
            <person name="Haiminen N."/>
            <person name="Iii D.L."/>
            <person name="Cornejo O."/>
            <person name="Findley S.D."/>
            <person name="Zheng P."/>
            <person name="Utro F."/>
            <person name="Royaert S."/>
            <person name="Saski C."/>
            <person name="Jenkins J."/>
            <person name="Podicheti R."/>
            <person name="Zhao M."/>
            <person name="Scheffler B.E."/>
            <person name="Stack J.C."/>
            <person name="Feltus F.A."/>
            <person name="Mustiga G.M."/>
            <person name="Amores F."/>
            <person name="Phillips W."/>
            <person name="Marelli J.P."/>
            <person name="May G.D."/>
            <person name="Shapiro H."/>
            <person name="Ma J."/>
            <person name="Bustamante C.D."/>
            <person name="Schnell R.J."/>
            <person name="Main D."/>
            <person name="Gilbert D."/>
            <person name="Parida L."/>
            <person name="Kuhn D.N."/>
        </authorList>
    </citation>
    <scope>NUCLEOTIDE SEQUENCE [LARGE SCALE GENOMIC DNA]</scope>
    <source>
        <strain evidence="8">cv. Matina 1-6</strain>
    </source>
</reference>
<dbReference type="HOGENOM" id="CLU_2692774_0_0_1"/>
<evidence type="ECO:0000256" key="1">
    <source>
        <dbReference type="ARBA" id="ARBA00007178"/>
    </source>
</evidence>
<keyword evidence="8" id="KW-1185">Reference proteome</keyword>
<comment type="similarity">
    <text evidence="1">Belongs to the 11S seed storage protein (globulins) family.</text>
</comment>
<dbReference type="AlphaFoldDB" id="A0A061EUT8"/>
<evidence type="ECO:0000256" key="5">
    <source>
        <dbReference type="ARBA" id="ARBA00023157"/>
    </source>
</evidence>
<accession>A0A061EUT8</accession>
<dbReference type="GO" id="GO:0010431">
    <property type="term" value="P:seed maturation"/>
    <property type="evidence" value="ECO:0007669"/>
    <property type="project" value="UniProtKB-ARBA"/>
</dbReference>
<keyword evidence="3" id="KW-0758">Storage protein</keyword>
<dbReference type="PANTHER" id="PTHR31189:SF48">
    <property type="entry name" value="LEGUMIN B"/>
    <property type="match status" value="1"/>
</dbReference>
<keyword evidence="5" id="KW-1015">Disulfide bond</keyword>
<evidence type="ECO:0000256" key="3">
    <source>
        <dbReference type="ARBA" id="ARBA00022761"/>
    </source>
</evidence>
<dbReference type="Pfam" id="PF00190">
    <property type="entry name" value="Cupin_1"/>
    <property type="match status" value="1"/>
</dbReference>
<dbReference type="InParanoid" id="A0A061EUT8"/>
<dbReference type="Gene3D" id="2.60.120.10">
    <property type="entry name" value="Jelly Rolls"/>
    <property type="match status" value="1"/>
</dbReference>
<dbReference type="InterPro" id="IPR011051">
    <property type="entry name" value="RmlC_Cupin_sf"/>
</dbReference>
<dbReference type="SUPFAM" id="SSF51182">
    <property type="entry name" value="RmlC-like cupins"/>
    <property type="match status" value="1"/>
</dbReference>
<dbReference type="InterPro" id="IPR006044">
    <property type="entry name" value="11S_seedstore_pln"/>
</dbReference>
<keyword evidence="4" id="KW-0708">Seed storage protein</keyword>
<dbReference type="InterPro" id="IPR014710">
    <property type="entry name" value="RmlC-like_jellyroll"/>
</dbReference>
<evidence type="ECO:0000256" key="4">
    <source>
        <dbReference type="ARBA" id="ARBA00023129"/>
    </source>
</evidence>